<reference evidence="10" key="2">
    <citation type="submission" date="2013-07" db="EMBL/GenBank/DDBJ databases">
        <authorList>
            <consortium name="The Broad Institute Genome Sequencing Platform"/>
            <person name="Cuomo C."/>
            <person name="Litvintseva A."/>
            <person name="Chen Y."/>
            <person name="Heitman J."/>
            <person name="Sun S."/>
            <person name="Springer D."/>
            <person name="Dromer F."/>
            <person name="Young S.K."/>
            <person name="Zeng Q."/>
            <person name="Gargeya S."/>
            <person name="Fitzgerald M."/>
            <person name="Abouelleil A."/>
            <person name="Alvarado L."/>
            <person name="Berlin A.M."/>
            <person name="Chapman S.B."/>
            <person name="Dewar J."/>
            <person name="Goldberg J."/>
            <person name="Griggs A."/>
            <person name="Gujja S."/>
            <person name="Hansen M."/>
            <person name="Howarth C."/>
            <person name="Imamovic A."/>
            <person name="Larimer J."/>
            <person name="McCowan C."/>
            <person name="Murphy C."/>
            <person name="Pearson M."/>
            <person name="Priest M."/>
            <person name="Roberts A."/>
            <person name="Saif S."/>
            <person name="Shea T."/>
            <person name="Sykes S."/>
            <person name="Wortman J."/>
            <person name="Nusbaum C."/>
            <person name="Birren B."/>
        </authorList>
    </citation>
    <scope>NUCLEOTIDE SEQUENCE</scope>
    <source>
        <strain evidence="10">CBS 10117</strain>
    </source>
</reference>
<dbReference type="EMBL" id="KI894029">
    <property type="protein sequence ID" value="OBR86544.1"/>
    <property type="molecule type" value="Genomic_DNA"/>
</dbReference>
<dbReference type="Proteomes" id="UP000078595">
    <property type="component" value="Chromosome 3"/>
</dbReference>
<comment type="subcellular location">
    <subcellularLocation>
        <location evidence="5">Cytoplasm</location>
        <location evidence="5">Cytoskeleton</location>
        <location evidence="5">Microtubule organizing center</location>
    </subcellularLocation>
</comment>
<feature type="region of interest" description="Disordered" evidence="6">
    <location>
        <begin position="163"/>
        <end position="222"/>
    </location>
</feature>
<accession>A0A1A6A910</accession>
<dbReference type="VEuPathDB" id="FungiDB:I303_02552"/>
<dbReference type="EMBL" id="CP144532">
    <property type="protein sequence ID" value="WWC59975.1"/>
    <property type="molecule type" value="Genomic_DNA"/>
</dbReference>
<keyword evidence="4 5" id="KW-0206">Cytoskeleton</keyword>
<dbReference type="GO" id="GO:0000922">
    <property type="term" value="C:spindle pole"/>
    <property type="evidence" value="ECO:0007669"/>
    <property type="project" value="InterPro"/>
</dbReference>
<dbReference type="GO" id="GO:0000930">
    <property type="term" value="C:gamma-tubulin complex"/>
    <property type="evidence" value="ECO:0007669"/>
    <property type="project" value="TreeGrafter"/>
</dbReference>
<dbReference type="Pfam" id="PF17681">
    <property type="entry name" value="GCP_N_terminal"/>
    <property type="match status" value="1"/>
</dbReference>
<proteinExistence type="inferred from homology"/>
<dbReference type="InterPro" id="IPR041470">
    <property type="entry name" value="GCP_N"/>
</dbReference>
<dbReference type="OrthoDB" id="66546at2759"/>
<dbReference type="GO" id="GO:0007020">
    <property type="term" value="P:microtubule nucleation"/>
    <property type="evidence" value="ECO:0007669"/>
    <property type="project" value="InterPro"/>
</dbReference>
<evidence type="ECO:0000256" key="5">
    <source>
        <dbReference type="RuleBase" id="RU363050"/>
    </source>
</evidence>
<gene>
    <name evidence="9" type="ORF">I303_02552</name>
    <name evidence="10" type="ORF">I303_102538</name>
</gene>
<dbReference type="PANTHER" id="PTHR19302">
    <property type="entry name" value="GAMMA TUBULIN COMPLEX PROTEIN"/>
    <property type="match status" value="1"/>
</dbReference>
<dbReference type="STRING" id="1296121.A0A1A6A910"/>
<feature type="domain" description="Gamma tubulin complex component C-terminal" evidence="7">
    <location>
        <begin position="648"/>
        <end position="921"/>
    </location>
</feature>
<evidence type="ECO:0000256" key="1">
    <source>
        <dbReference type="ARBA" id="ARBA00010337"/>
    </source>
</evidence>
<keyword evidence="2 5" id="KW-0963">Cytoplasm</keyword>
<evidence type="ECO:0000259" key="7">
    <source>
        <dbReference type="Pfam" id="PF04130"/>
    </source>
</evidence>
<keyword evidence="3 5" id="KW-0493">Microtubule</keyword>
<evidence type="ECO:0000313" key="11">
    <source>
        <dbReference type="Proteomes" id="UP000078595"/>
    </source>
</evidence>
<feature type="region of interest" description="Disordered" evidence="6">
    <location>
        <begin position="356"/>
        <end position="377"/>
    </location>
</feature>
<protein>
    <recommendedName>
        <fullName evidence="5">Spindle pole body component</fullName>
    </recommendedName>
</protein>
<feature type="region of interest" description="Disordered" evidence="6">
    <location>
        <begin position="885"/>
        <end position="931"/>
    </location>
</feature>
<feature type="compositionally biased region" description="Polar residues" evidence="6">
    <location>
        <begin position="356"/>
        <end position="365"/>
    </location>
</feature>
<dbReference type="AlphaFoldDB" id="A0A1A6A910"/>
<reference evidence="10" key="3">
    <citation type="submission" date="2024-02" db="EMBL/GenBank/DDBJ databases">
        <title>Comparative genomics of Cryptococcus and Kwoniella reveals pathogenesis evolution and contrasting modes of karyotype evolution via chromosome fusion or intercentromeric recombination.</title>
        <authorList>
            <person name="Coelho M.A."/>
            <person name="David-Palma M."/>
            <person name="Shea T."/>
            <person name="Bowers K."/>
            <person name="McGinley-Smith S."/>
            <person name="Mohammad A.W."/>
            <person name="Gnirke A."/>
            <person name="Yurkov A.M."/>
            <person name="Nowrousian M."/>
            <person name="Sun S."/>
            <person name="Cuomo C.A."/>
            <person name="Heitman J."/>
        </authorList>
    </citation>
    <scope>NUCLEOTIDE SEQUENCE</scope>
    <source>
        <strain evidence="10">CBS 10117</strain>
    </source>
</reference>
<dbReference type="PANTHER" id="PTHR19302:SF33">
    <property type="entry name" value="GAMMA-TUBULIN COMPLEX COMPONENT 5"/>
    <property type="match status" value="1"/>
</dbReference>
<evidence type="ECO:0000313" key="10">
    <source>
        <dbReference type="EMBL" id="WWC59975.1"/>
    </source>
</evidence>
<dbReference type="GO" id="GO:0005816">
    <property type="term" value="C:spindle pole body"/>
    <property type="evidence" value="ECO:0007669"/>
    <property type="project" value="UniProtKB-ARBA"/>
</dbReference>
<comment type="similarity">
    <text evidence="1 5">Belongs to the TUBGCP family.</text>
</comment>
<dbReference type="GO" id="GO:0000278">
    <property type="term" value="P:mitotic cell cycle"/>
    <property type="evidence" value="ECO:0007669"/>
    <property type="project" value="TreeGrafter"/>
</dbReference>
<name>A0A1A6A910_9TREE</name>
<dbReference type="GO" id="GO:0031122">
    <property type="term" value="P:cytoplasmic microtubule organization"/>
    <property type="evidence" value="ECO:0007669"/>
    <property type="project" value="TreeGrafter"/>
</dbReference>
<evidence type="ECO:0000256" key="2">
    <source>
        <dbReference type="ARBA" id="ARBA00022490"/>
    </source>
</evidence>
<dbReference type="Pfam" id="PF04130">
    <property type="entry name" value="GCP_C_terminal"/>
    <property type="match status" value="1"/>
</dbReference>
<feature type="domain" description="Gamma tubulin complex component protein N-terminal" evidence="8">
    <location>
        <begin position="289"/>
        <end position="644"/>
    </location>
</feature>
<dbReference type="GO" id="GO:0043015">
    <property type="term" value="F:gamma-tubulin binding"/>
    <property type="evidence" value="ECO:0007669"/>
    <property type="project" value="InterPro"/>
</dbReference>
<keyword evidence="11" id="KW-1185">Reference proteome</keyword>
<dbReference type="GO" id="GO:0005874">
    <property type="term" value="C:microtubule"/>
    <property type="evidence" value="ECO:0007669"/>
    <property type="project" value="UniProtKB-KW"/>
</dbReference>
<dbReference type="InterPro" id="IPR040457">
    <property type="entry name" value="GCP_C"/>
</dbReference>
<dbReference type="GO" id="GO:0051321">
    <property type="term" value="P:meiotic cell cycle"/>
    <property type="evidence" value="ECO:0007669"/>
    <property type="project" value="TreeGrafter"/>
</dbReference>
<evidence type="ECO:0000256" key="6">
    <source>
        <dbReference type="SAM" id="MobiDB-lite"/>
    </source>
</evidence>
<evidence type="ECO:0000259" key="8">
    <source>
        <dbReference type="Pfam" id="PF17681"/>
    </source>
</evidence>
<feature type="compositionally biased region" description="Basic residues" evidence="6">
    <location>
        <begin position="896"/>
        <end position="916"/>
    </location>
</feature>
<dbReference type="RefSeq" id="XP_018264386.1">
    <property type="nucleotide sequence ID" value="XM_018405892.1"/>
</dbReference>
<dbReference type="InterPro" id="IPR042241">
    <property type="entry name" value="GCP_C_sf"/>
</dbReference>
<evidence type="ECO:0000256" key="3">
    <source>
        <dbReference type="ARBA" id="ARBA00022701"/>
    </source>
</evidence>
<organism evidence="9">
    <name type="scientific">Kwoniella dejecticola CBS 10117</name>
    <dbReference type="NCBI Taxonomy" id="1296121"/>
    <lineage>
        <taxon>Eukaryota</taxon>
        <taxon>Fungi</taxon>
        <taxon>Dikarya</taxon>
        <taxon>Basidiomycota</taxon>
        <taxon>Agaricomycotina</taxon>
        <taxon>Tremellomycetes</taxon>
        <taxon>Tremellales</taxon>
        <taxon>Cryptococcaceae</taxon>
        <taxon>Kwoniella</taxon>
    </lineage>
</organism>
<evidence type="ECO:0000313" key="9">
    <source>
        <dbReference type="EMBL" id="OBR86544.1"/>
    </source>
</evidence>
<dbReference type="GO" id="GO:0051011">
    <property type="term" value="F:microtubule minus-end binding"/>
    <property type="evidence" value="ECO:0007669"/>
    <property type="project" value="TreeGrafter"/>
</dbReference>
<feature type="compositionally biased region" description="Basic and acidic residues" evidence="6">
    <location>
        <begin position="209"/>
        <end position="222"/>
    </location>
</feature>
<dbReference type="KEGG" id="kdj:28966251"/>
<sequence length="989" mass="112225">MAESTLTELSRQLVSALIPELSDNRIASKSANYTAHVVKSIKDDTRGGQRKEWQDVRDALVGLSQTAKIRVQHDLADALEKNFEVLERCRRTGKGVWTGEGELDIRNLPQYVHLLLDLSQRPTTSTHDFAHSYLNRVPHSGSTPDQILFEQIMEEEPFDPGEVWDEEVHSGWSSSDEESEIVAASEGSESPAEEDIRTPSSAVLRAQRKREEEVRRKSTEEERRETALEVVRGLKDQYWNTPGDLRELDAGIYGWKDLITQGCTASLASKLSKNTLGSRKAITSVQLQREILFALSGKAGIVFEFSSDGACGIIPDHPLVEHLSARSLDDLLEFFRSIASQAAAVRVFSDDILQPKSYNSNGQNDSRPHRNSRTQQAFAEASQRYITDFDRWLAELEASFTLGNCPASSSSHSSGTSAASTPSVLRLELQTRYAHALELLSSLIPHSADSTVLLNLLFSTTRSHSETKDETLLLELGEFFVKTAKPLWDMLGEWLQHGMPIPSALTGPEEIQTTSVDEGIERALEEEFFIKHDRDVSWADEDFYECGFVVSDNGWPDWIGDDLGEHILEAGKARGLLRSLMNRAEIIEHWPDLGEILNIAKDKVEIQTEESRSVSQIEITDHLSNYIKPICQITQFQLRKVLDEECGLEEHLDAVEGLFFHRAFDVIEGWCESLFNKVMKGDKWTDFQTLTSTFRDTVEEKEAGWMNPAAIRIRTVRSSGALVGPRALNVIRGDYEVPFPLSQLLSATSIELRAEVFTFILQLRMAQYLLSQTKVFDRVLLARSEGEPEIRTMWNVRQKLSWLLDTSYIWLTERIIEVENRDYRTKLSEMTSLRSMISSELDYARKIRNYAFQNQNTLEIYEHIQDIFDMTYTLSECYTSLVAQSATKPREDNVTTRRRHRPRSRPGPRQKRSRRHGSSDEEEENEGGPKEASISFIELSLEARTKRMSKDLDRLVHLIKDGVDDLSAGSKGHENDGWAILAFALEDWK</sequence>
<dbReference type="InterPro" id="IPR007259">
    <property type="entry name" value="GCP"/>
</dbReference>
<evidence type="ECO:0000256" key="4">
    <source>
        <dbReference type="ARBA" id="ARBA00023212"/>
    </source>
</evidence>
<dbReference type="GeneID" id="28966251"/>
<dbReference type="GO" id="GO:0051225">
    <property type="term" value="P:spindle assembly"/>
    <property type="evidence" value="ECO:0007669"/>
    <property type="project" value="TreeGrafter"/>
</dbReference>
<reference evidence="9" key="1">
    <citation type="submission" date="2013-07" db="EMBL/GenBank/DDBJ databases">
        <title>The Genome Sequence of Cryptococcus dejecticola CBS10117.</title>
        <authorList>
            <consortium name="The Broad Institute Genome Sequencing Platform"/>
            <person name="Cuomo C."/>
            <person name="Litvintseva A."/>
            <person name="Chen Y."/>
            <person name="Heitman J."/>
            <person name="Sun S."/>
            <person name="Springer D."/>
            <person name="Dromer F."/>
            <person name="Young S.K."/>
            <person name="Zeng Q."/>
            <person name="Gargeya S."/>
            <person name="Fitzgerald M."/>
            <person name="Abouelleil A."/>
            <person name="Alvarado L."/>
            <person name="Berlin A.M."/>
            <person name="Chapman S.B."/>
            <person name="Dewar J."/>
            <person name="Goldberg J."/>
            <person name="Griggs A."/>
            <person name="Gujja S."/>
            <person name="Hansen M."/>
            <person name="Howarth C."/>
            <person name="Imamovic A."/>
            <person name="Larimer J."/>
            <person name="McCowan C."/>
            <person name="Murphy C."/>
            <person name="Pearson M."/>
            <person name="Priest M."/>
            <person name="Roberts A."/>
            <person name="Saif S."/>
            <person name="Shea T."/>
            <person name="Sykes S."/>
            <person name="Wortman J."/>
            <person name="Nusbaum C."/>
            <person name="Birren B."/>
        </authorList>
    </citation>
    <scope>NUCLEOTIDE SEQUENCE [LARGE SCALE GENOMIC DNA]</scope>
    <source>
        <strain evidence="9">CBS 10117</strain>
    </source>
</reference>
<dbReference type="Gene3D" id="1.20.120.1900">
    <property type="entry name" value="Gamma-tubulin complex, C-terminal domain"/>
    <property type="match status" value="1"/>
</dbReference>